<dbReference type="Pfam" id="PF00069">
    <property type="entry name" value="Pkinase"/>
    <property type="match status" value="1"/>
</dbReference>
<reference evidence="9 10" key="1">
    <citation type="submission" date="2017-08" db="EMBL/GenBank/DDBJ databases">
        <title>Infants hospitalized years apart are colonized by the same room-sourced microbial strains.</title>
        <authorList>
            <person name="Brooks B."/>
            <person name="Olm M.R."/>
            <person name="Firek B.A."/>
            <person name="Baker R."/>
            <person name="Thomas B.C."/>
            <person name="Morowitz M.J."/>
            <person name="Banfield J.F."/>
        </authorList>
    </citation>
    <scope>NUCLEOTIDE SEQUENCE [LARGE SCALE GENOMIC DNA]</scope>
    <source>
        <strain evidence="9">S2_003_000_R2_14</strain>
    </source>
</reference>
<dbReference type="Proteomes" id="UP000249061">
    <property type="component" value="Unassembled WGS sequence"/>
</dbReference>
<dbReference type="SUPFAM" id="SSF48452">
    <property type="entry name" value="TPR-like"/>
    <property type="match status" value="2"/>
</dbReference>
<dbReference type="Gene3D" id="3.30.200.20">
    <property type="entry name" value="Phosphorylase Kinase, domain 1"/>
    <property type="match status" value="1"/>
</dbReference>
<keyword evidence="3" id="KW-0808">Transferase</keyword>
<gene>
    <name evidence="9" type="ORF">DI536_23320</name>
</gene>
<dbReference type="Gene3D" id="1.10.510.10">
    <property type="entry name" value="Transferase(Phosphotransferase) domain 1"/>
    <property type="match status" value="1"/>
</dbReference>
<evidence type="ECO:0000256" key="3">
    <source>
        <dbReference type="ARBA" id="ARBA00022679"/>
    </source>
</evidence>
<accession>A0A2W5T9N2</accession>
<dbReference type="InterPro" id="IPR011990">
    <property type="entry name" value="TPR-like_helical_dom_sf"/>
</dbReference>
<dbReference type="PROSITE" id="PS00108">
    <property type="entry name" value="PROTEIN_KINASE_ST"/>
    <property type="match status" value="1"/>
</dbReference>
<evidence type="ECO:0000256" key="6">
    <source>
        <dbReference type="ARBA" id="ARBA00022840"/>
    </source>
</evidence>
<feature type="region of interest" description="Disordered" evidence="7">
    <location>
        <begin position="215"/>
        <end position="237"/>
    </location>
</feature>
<dbReference type="InterPro" id="IPR000719">
    <property type="entry name" value="Prot_kinase_dom"/>
</dbReference>
<evidence type="ECO:0000313" key="10">
    <source>
        <dbReference type="Proteomes" id="UP000249061"/>
    </source>
</evidence>
<evidence type="ECO:0000259" key="8">
    <source>
        <dbReference type="PROSITE" id="PS50011"/>
    </source>
</evidence>
<keyword evidence="6" id="KW-0067">ATP-binding</keyword>
<dbReference type="CDD" id="cd14014">
    <property type="entry name" value="STKc_PknB_like"/>
    <property type="match status" value="1"/>
</dbReference>
<evidence type="ECO:0000256" key="7">
    <source>
        <dbReference type="SAM" id="MobiDB-lite"/>
    </source>
</evidence>
<sequence>MILELFQHHAAAFTFDGRLQQHQTGQRVAPGDDGVGGVGGQHALVAFAREHAFDRGDDREVVGDEEDGRRCHAEPPHVPTRRWCGPISHRSRRCSAKLVGPRFWCTVSIRCGLAYSNLEEFRAAIMAGGASCFVPYPDEVENGSVLELDITVGEAQLEVRGEVTAADFDELGNVGLRVKLDEPSWEAVKQLETALAGGARAPVLFSTSRLHIDATKSSPDVTSSSPAPGDELPEQQIEPGTLIDGRFRVDGHLATGGMGEVYRAEHVHLKRAVALKVLRRSLLADPESWTRFEREAQLVSRLENAHIVRVFDFGRTEEGQLFLAMEYVDGETLDMRLGRGPLEPRAAVEILTQVLEGLGEAHALGVVHRDLKPANIILGRKRDGGERAKILDFGIARLSDKATGASTRLTQLGVVVGTPAYLAPEQALADELDHRTDIYAMGCVAYELLTGRPPFVASELRKVVSAHLTQPPEPLEKFRPELNSHALLGAAVLKALAKEKERRFQSVNEFREALEDALAKPGAVAPPPEFTASTSTPWPPPAQEVSEWSEAPPAAPVSSSPSAVVQPADDFFSSVGPMPSPAAKKAPTSKLLAPFISVASEAALTRLHGATPTEPGRGVAIRFEVLGPQGRSAAEQHCTARVLEEVANSGGFLASVDDEGITVGFIGEGSSPGRAVRTMLAARELVALEGQRQKTPSALRAFAGAAVFPLTHEVATSLRQRLARARAGQAWIETAAASRASRLCAFAETETHGVVACGPRRPGGFAIAELLGRRPVVDALERRLASLKQGMGVSLLVTGPIRGGSTTVGHLLIAGSKKRQFFTARASPESSRPYSALAAMLCQAVSLTPEERFQKLEAALEKLFIVEPVREAALAVAGVRAWPSLPTPGQAAHALRVVLRGAAGELPIVAVFDALHLMDQQSFDTFVAMAARPASRELVVGFASPSERNAQLKDLQSVALPELDASEVSRAASSALRATAGQMLSEWLFTHSRGVAGTVMELLAWLDESGQLIDREGIVEIAQAELEPPEVDVRLARLALLPVLDRLLLQTLASLGPRSDIATVRRASPEATPERLAALQVNGWILSEGGRQLSVRSHAVRSALLTTVGPDIHARCAAALIEQGKLDAASVDYAELAAHLVAAGDGARAAPLWKHALDLAVARSDARAASVAWAGIAEAMALMPASDAQVRARVDAMARAAAQALVVEDVVRARQLLDSVASLNAQSPEYLLVEAKTLRLEGRRVKAAEVLPKAEAAAQNTPVLALVLVERGEARELEGDLDGAIAALEAAQSLAPASAEFARWHGDVSLVARLEARLATIVFARRDVNRATELLERSLAAWRQIRWPHAEARVLSTQGTVFAYQQRFDAAAKAYEAAAAAALKCGDLLFQARAMLQQAKALRKLQGDSAVVRGVAQEVRKLAAVLGWEQGRLDASAMLGA</sequence>
<dbReference type="FunFam" id="1.10.510.10:FF:000021">
    <property type="entry name" value="Serine/threonine protein kinase"/>
    <property type="match status" value="1"/>
</dbReference>
<dbReference type="PANTHER" id="PTHR43289:SF6">
    <property type="entry name" value="SERINE_THREONINE-PROTEIN KINASE NEKL-3"/>
    <property type="match status" value="1"/>
</dbReference>
<evidence type="ECO:0000313" key="9">
    <source>
        <dbReference type="EMBL" id="PZR09166.1"/>
    </source>
</evidence>
<dbReference type="Gene3D" id="1.25.40.10">
    <property type="entry name" value="Tetratricopeptide repeat domain"/>
    <property type="match status" value="1"/>
</dbReference>
<feature type="compositionally biased region" description="Polar residues" evidence="7">
    <location>
        <begin position="215"/>
        <end position="226"/>
    </location>
</feature>
<dbReference type="SMART" id="SM00220">
    <property type="entry name" value="S_TKc"/>
    <property type="match status" value="1"/>
</dbReference>
<dbReference type="EMBL" id="QFQP01000022">
    <property type="protein sequence ID" value="PZR09166.1"/>
    <property type="molecule type" value="Genomic_DNA"/>
</dbReference>
<evidence type="ECO:0000256" key="5">
    <source>
        <dbReference type="ARBA" id="ARBA00022777"/>
    </source>
</evidence>
<dbReference type="InterPro" id="IPR008271">
    <property type="entry name" value="Ser/Thr_kinase_AS"/>
</dbReference>
<dbReference type="InterPro" id="IPR011009">
    <property type="entry name" value="Kinase-like_dom_sf"/>
</dbReference>
<feature type="region of interest" description="Disordered" evidence="7">
    <location>
        <begin position="521"/>
        <end position="563"/>
    </location>
</feature>
<dbReference type="SMART" id="SM00028">
    <property type="entry name" value="TPR"/>
    <property type="match status" value="3"/>
</dbReference>
<name>A0A2W5T9N2_9BACT</name>
<feature type="compositionally biased region" description="Low complexity" evidence="7">
    <location>
        <begin position="544"/>
        <end position="563"/>
    </location>
</feature>
<evidence type="ECO:0000256" key="1">
    <source>
        <dbReference type="ARBA" id="ARBA00012513"/>
    </source>
</evidence>
<dbReference type="PANTHER" id="PTHR43289">
    <property type="entry name" value="MITOGEN-ACTIVATED PROTEIN KINASE KINASE KINASE 20-RELATED"/>
    <property type="match status" value="1"/>
</dbReference>
<dbReference type="GO" id="GO:0005524">
    <property type="term" value="F:ATP binding"/>
    <property type="evidence" value="ECO:0007669"/>
    <property type="project" value="UniProtKB-KW"/>
</dbReference>
<proteinExistence type="predicted"/>
<evidence type="ECO:0000256" key="4">
    <source>
        <dbReference type="ARBA" id="ARBA00022741"/>
    </source>
</evidence>
<feature type="domain" description="Protein kinase" evidence="8">
    <location>
        <begin position="247"/>
        <end position="518"/>
    </location>
</feature>
<keyword evidence="4" id="KW-0547">Nucleotide-binding</keyword>
<dbReference type="PROSITE" id="PS50011">
    <property type="entry name" value="PROTEIN_KINASE_DOM"/>
    <property type="match status" value="1"/>
</dbReference>
<comment type="caution">
    <text evidence="9">The sequence shown here is derived from an EMBL/GenBank/DDBJ whole genome shotgun (WGS) entry which is preliminary data.</text>
</comment>
<protein>
    <recommendedName>
        <fullName evidence="1">non-specific serine/threonine protein kinase</fullName>
        <ecNumber evidence="1">2.7.11.1</ecNumber>
    </recommendedName>
</protein>
<dbReference type="InterPro" id="IPR019734">
    <property type="entry name" value="TPR_rpt"/>
</dbReference>
<organism evidence="9 10">
    <name type="scientific">Archangium gephyra</name>
    <dbReference type="NCBI Taxonomy" id="48"/>
    <lineage>
        <taxon>Bacteria</taxon>
        <taxon>Pseudomonadati</taxon>
        <taxon>Myxococcota</taxon>
        <taxon>Myxococcia</taxon>
        <taxon>Myxococcales</taxon>
        <taxon>Cystobacterineae</taxon>
        <taxon>Archangiaceae</taxon>
        <taxon>Archangium</taxon>
    </lineage>
</organism>
<keyword evidence="2" id="KW-0723">Serine/threonine-protein kinase</keyword>
<dbReference type="SUPFAM" id="SSF56112">
    <property type="entry name" value="Protein kinase-like (PK-like)"/>
    <property type="match status" value="1"/>
</dbReference>
<evidence type="ECO:0000256" key="2">
    <source>
        <dbReference type="ARBA" id="ARBA00022527"/>
    </source>
</evidence>
<dbReference type="EC" id="2.7.11.1" evidence="1"/>
<keyword evidence="5" id="KW-0418">Kinase</keyword>
<dbReference type="GO" id="GO:0004674">
    <property type="term" value="F:protein serine/threonine kinase activity"/>
    <property type="evidence" value="ECO:0007669"/>
    <property type="project" value="UniProtKB-KW"/>
</dbReference>